<dbReference type="EMBL" id="GBXM01104412">
    <property type="protein sequence ID" value="JAH04165.1"/>
    <property type="molecule type" value="Transcribed_RNA"/>
</dbReference>
<protein>
    <submittedName>
        <fullName evidence="1">Uncharacterized protein</fullName>
    </submittedName>
</protein>
<name>A0A0E9PJA3_ANGAN</name>
<accession>A0A0E9PJA3</accession>
<reference evidence="1" key="1">
    <citation type="submission" date="2014-11" db="EMBL/GenBank/DDBJ databases">
        <authorList>
            <person name="Amaro Gonzalez C."/>
        </authorList>
    </citation>
    <scope>NUCLEOTIDE SEQUENCE</scope>
</reference>
<organism evidence="1">
    <name type="scientific">Anguilla anguilla</name>
    <name type="common">European freshwater eel</name>
    <name type="synonym">Muraena anguilla</name>
    <dbReference type="NCBI Taxonomy" id="7936"/>
    <lineage>
        <taxon>Eukaryota</taxon>
        <taxon>Metazoa</taxon>
        <taxon>Chordata</taxon>
        <taxon>Craniata</taxon>
        <taxon>Vertebrata</taxon>
        <taxon>Euteleostomi</taxon>
        <taxon>Actinopterygii</taxon>
        <taxon>Neopterygii</taxon>
        <taxon>Teleostei</taxon>
        <taxon>Anguilliformes</taxon>
        <taxon>Anguillidae</taxon>
        <taxon>Anguilla</taxon>
    </lineage>
</organism>
<proteinExistence type="predicted"/>
<reference evidence="1" key="2">
    <citation type="journal article" date="2015" name="Fish Shellfish Immunol.">
        <title>Early steps in the European eel (Anguilla anguilla)-Vibrio vulnificus interaction in the gills: Role of the RtxA13 toxin.</title>
        <authorList>
            <person name="Callol A."/>
            <person name="Pajuelo D."/>
            <person name="Ebbesson L."/>
            <person name="Teles M."/>
            <person name="MacKenzie S."/>
            <person name="Amaro C."/>
        </authorList>
    </citation>
    <scope>NUCLEOTIDE SEQUENCE</scope>
</reference>
<sequence length="10" mass="1245">MQMLLVHYIP</sequence>
<evidence type="ECO:0000313" key="1">
    <source>
        <dbReference type="EMBL" id="JAH04165.1"/>
    </source>
</evidence>